<dbReference type="OrthoDB" id="4291601at2"/>
<gene>
    <name evidence="1" type="ORF">SMD44_00959</name>
</gene>
<dbReference type="AlphaFoldDB" id="A0A1Z1W565"/>
<dbReference type="KEGG" id="salf:SMD44_00959"/>
<name>A0A1Z1W565_9ACTN</name>
<dbReference type="RefSeq" id="WP_087882959.1">
    <property type="nucleotide sequence ID" value="NZ_CP021748.1"/>
</dbReference>
<evidence type="ECO:0000313" key="1">
    <source>
        <dbReference type="EMBL" id="ARX81561.1"/>
    </source>
</evidence>
<keyword evidence="2" id="KW-1185">Reference proteome</keyword>
<evidence type="ECO:0000313" key="2">
    <source>
        <dbReference type="Proteomes" id="UP000195880"/>
    </source>
</evidence>
<reference evidence="1 2" key="1">
    <citation type="submission" date="2017-05" db="EMBL/GenBank/DDBJ databases">
        <title>Streptomyces alboflavus Genome sequencing and assembly.</title>
        <authorList>
            <person name="Wang Y."/>
            <person name="Du B."/>
            <person name="Ding Y."/>
            <person name="Liu H."/>
            <person name="Hou Q."/>
            <person name="Liu K."/>
            <person name="Wang C."/>
            <person name="Yao L."/>
        </authorList>
    </citation>
    <scope>NUCLEOTIDE SEQUENCE [LARGE SCALE GENOMIC DNA]</scope>
    <source>
        <strain evidence="1 2">MDJK44</strain>
    </source>
</reference>
<proteinExistence type="predicted"/>
<dbReference type="Proteomes" id="UP000195880">
    <property type="component" value="Chromosome"/>
</dbReference>
<sequence length="87" mass="9659">MTWHFERDQLALDLIASLPLEAQFAFFNLIPRLEEDPDAVTQPHGLDVEGPVRMRSATLPGAITILLISDNTRRINLVAVINPSAQP</sequence>
<accession>A0A1Z1W565</accession>
<dbReference type="EMBL" id="CP021748">
    <property type="protein sequence ID" value="ARX81561.1"/>
    <property type="molecule type" value="Genomic_DNA"/>
</dbReference>
<organism evidence="1 2">
    <name type="scientific">Streptomyces alboflavus</name>
    <dbReference type="NCBI Taxonomy" id="67267"/>
    <lineage>
        <taxon>Bacteria</taxon>
        <taxon>Bacillati</taxon>
        <taxon>Actinomycetota</taxon>
        <taxon>Actinomycetes</taxon>
        <taxon>Kitasatosporales</taxon>
        <taxon>Streptomycetaceae</taxon>
        <taxon>Streptomyces</taxon>
    </lineage>
</organism>
<protein>
    <submittedName>
        <fullName evidence="1">Uncharacterized protein</fullName>
    </submittedName>
</protein>